<evidence type="ECO:0000313" key="2">
    <source>
        <dbReference type="EMBL" id="CAB4016651.1"/>
    </source>
</evidence>
<protein>
    <submittedName>
        <fullName evidence="2">Uncharacterized protein</fullName>
    </submittedName>
</protein>
<accession>A0A6S7JJ24</accession>
<sequence>MEIKDNFNPIQTNDNHIYVANEMSTQTSTHSFKDPSQVNPLAERLPEVGLYDNMTEQMGESKTKRQLTNENKEWLGRLPLIKTPTIRNLVKQPISPTRNGQLQNQAERQYRPNKTNEQLQKNYFRNRQRFRNRPPQAQNRQNKSCPGHQIKAANSTNLPWFRYRMQRKGSESNG</sequence>
<evidence type="ECO:0000313" key="3">
    <source>
        <dbReference type="Proteomes" id="UP001152795"/>
    </source>
</evidence>
<proteinExistence type="predicted"/>
<comment type="caution">
    <text evidence="2">The sequence shown here is derived from an EMBL/GenBank/DDBJ whole genome shotgun (WGS) entry which is preliminary data.</text>
</comment>
<reference evidence="2" key="1">
    <citation type="submission" date="2020-04" db="EMBL/GenBank/DDBJ databases">
        <authorList>
            <person name="Alioto T."/>
            <person name="Alioto T."/>
            <person name="Gomez Garrido J."/>
        </authorList>
    </citation>
    <scope>NUCLEOTIDE SEQUENCE</scope>
    <source>
        <strain evidence="2">A484AB</strain>
    </source>
</reference>
<gene>
    <name evidence="2" type="ORF">PACLA_8A045844</name>
</gene>
<organism evidence="2 3">
    <name type="scientific">Paramuricea clavata</name>
    <name type="common">Red gorgonian</name>
    <name type="synonym">Violescent sea-whip</name>
    <dbReference type="NCBI Taxonomy" id="317549"/>
    <lineage>
        <taxon>Eukaryota</taxon>
        <taxon>Metazoa</taxon>
        <taxon>Cnidaria</taxon>
        <taxon>Anthozoa</taxon>
        <taxon>Octocorallia</taxon>
        <taxon>Malacalcyonacea</taxon>
        <taxon>Plexauridae</taxon>
        <taxon>Paramuricea</taxon>
    </lineage>
</organism>
<dbReference type="Proteomes" id="UP001152795">
    <property type="component" value="Unassembled WGS sequence"/>
</dbReference>
<feature type="compositionally biased region" description="Low complexity" evidence="1">
    <location>
        <begin position="133"/>
        <end position="143"/>
    </location>
</feature>
<name>A0A6S7JJ24_PARCT</name>
<keyword evidence="3" id="KW-1185">Reference proteome</keyword>
<feature type="compositionally biased region" description="Polar residues" evidence="1">
    <location>
        <begin position="94"/>
        <end position="119"/>
    </location>
</feature>
<dbReference type="EMBL" id="CACRXK020009203">
    <property type="protein sequence ID" value="CAB4016651.1"/>
    <property type="molecule type" value="Genomic_DNA"/>
</dbReference>
<dbReference type="AlphaFoldDB" id="A0A6S7JJ24"/>
<evidence type="ECO:0000256" key="1">
    <source>
        <dbReference type="SAM" id="MobiDB-lite"/>
    </source>
</evidence>
<feature type="region of interest" description="Disordered" evidence="1">
    <location>
        <begin position="93"/>
        <end position="151"/>
    </location>
</feature>